<evidence type="ECO:0000313" key="1">
    <source>
        <dbReference type="EMBL" id="POS69417.1"/>
    </source>
</evidence>
<keyword evidence="2" id="KW-1185">Reference proteome</keyword>
<reference evidence="1" key="1">
    <citation type="submission" date="2017-09" db="EMBL/GenBank/DDBJ databases">
        <title>Polyketide synthases of a Diaporthe helianthi virulent isolate.</title>
        <authorList>
            <person name="Baroncelli R."/>
        </authorList>
    </citation>
    <scope>NUCLEOTIDE SEQUENCE [LARGE SCALE GENOMIC DNA]</scope>
    <source>
        <strain evidence="1">7/96</strain>
    </source>
</reference>
<dbReference type="InParanoid" id="A0A2P5HGN9"/>
<proteinExistence type="predicted"/>
<dbReference type="EMBL" id="MAVT02002316">
    <property type="protein sequence ID" value="POS69417.1"/>
    <property type="molecule type" value="Genomic_DNA"/>
</dbReference>
<gene>
    <name evidence="1" type="ORF">DHEL01_v212191</name>
</gene>
<dbReference type="Proteomes" id="UP000094444">
    <property type="component" value="Unassembled WGS sequence"/>
</dbReference>
<dbReference type="OrthoDB" id="4898871at2759"/>
<dbReference type="AlphaFoldDB" id="A0A2P5HGN9"/>
<evidence type="ECO:0000313" key="2">
    <source>
        <dbReference type="Proteomes" id="UP000094444"/>
    </source>
</evidence>
<comment type="caution">
    <text evidence="1">The sequence shown here is derived from an EMBL/GenBank/DDBJ whole genome shotgun (WGS) entry which is preliminary data.</text>
</comment>
<protein>
    <submittedName>
        <fullName evidence="1">Uncharacterized protein</fullName>
    </submittedName>
</protein>
<organism evidence="1 2">
    <name type="scientific">Diaporthe helianthi</name>
    <dbReference type="NCBI Taxonomy" id="158607"/>
    <lineage>
        <taxon>Eukaryota</taxon>
        <taxon>Fungi</taxon>
        <taxon>Dikarya</taxon>
        <taxon>Ascomycota</taxon>
        <taxon>Pezizomycotina</taxon>
        <taxon>Sordariomycetes</taxon>
        <taxon>Sordariomycetidae</taxon>
        <taxon>Diaporthales</taxon>
        <taxon>Diaporthaceae</taxon>
        <taxon>Diaporthe</taxon>
    </lineage>
</organism>
<name>A0A2P5HGN9_DIAHE</name>
<sequence>MAPRRPSPPYTKQTHRQHADFIQHFTRREAQTRLSRGPDALTAAQQHAALREQLKDVHFLKPDYADNSKTL</sequence>
<accession>A0A2P5HGN9</accession>